<accession>A0A2N6PEN3</accession>
<evidence type="ECO:0000313" key="1">
    <source>
        <dbReference type="EMBL" id="PMB97151.1"/>
    </source>
</evidence>
<dbReference type="InterPro" id="IPR011989">
    <property type="entry name" value="ARM-like"/>
</dbReference>
<dbReference type="Proteomes" id="UP000235703">
    <property type="component" value="Unassembled WGS sequence"/>
</dbReference>
<keyword evidence="2" id="KW-1185">Reference proteome</keyword>
<dbReference type="EMBL" id="PNFZ01000009">
    <property type="protein sequence ID" value="PMB97151.1"/>
    <property type="molecule type" value="Genomic_DNA"/>
</dbReference>
<organism evidence="1 2">
    <name type="scientific">Brevibacterium luteolum</name>
    <dbReference type="NCBI Taxonomy" id="199591"/>
    <lineage>
        <taxon>Bacteria</taxon>
        <taxon>Bacillati</taxon>
        <taxon>Actinomycetota</taxon>
        <taxon>Actinomycetes</taxon>
        <taxon>Micrococcales</taxon>
        <taxon>Brevibacteriaceae</taxon>
        <taxon>Brevibacterium</taxon>
    </lineage>
</organism>
<dbReference type="OrthoDB" id="5113951at2"/>
<dbReference type="Gene3D" id="1.25.10.10">
    <property type="entry name" value="Leucine-rich Repeat Variant"/>
    <property type="match status" value="1"/>
</dbReference>
<dbReference type="Pfam" id="PF01816">
    <property type="entry name" value="LRV"/>
    <property type="match status" value="1"/>
</dbReference>
<dbReference type="InterPro" id="IPR004830">
    <property type="entry name" value="LRR_variant"/>
</dbReference>
<name>A0A2N6PEN3_9MICO</name>
<evidence type="ECO:0000313" key="2">
    <source>
        <dbReference type="Proteomes" id="UP000235703"/>
    </source>
</evidence>
<dbReference type="AlphaFoldDB" id="A0A2N6PEN3"/>
<comment type="caution">
    <text evidence="1">The sequence shown here is derived from an EMBL/GenBank/DDBJ whole genome shotgun (WGS) entry which is preliminary data.</text>
</comment>
<gene>
    <name evidence="1" type="ORF">CJ198_12635</name>
</gene>
<protein>
    <recommendedName>
        <fullName evidence="3">Leucine rich repeat variant</fullName>
    </recommendedName>
</protein>
<reference evidence="1 2" key="1">
    <citation type="submission" date="2017-09" db="EMBL/GenBank/DDBJ databases">
        <title>Bacterial strain isolated from the female urinary microbiota.</title>
        <authorList>
            <person name="Thomas-White K."/>
            <person name="Kumar N."/>
            <person name="Forster S."/>
            <person name="Putonti C."/>
            <person name="Lawley T."/>
            <person name="Wolfe A.J."/>
        </authorList>
    </citation>
    <scope>NUCLEOTIDE SEQUENCE [LARGE SCALE GENOMIC DNA]</scope>
    <source>
        <strain evidence="1 2">UMB0680</strain>
    </source>
</reference>
<sequence>MCTDHSHSNRRCRCCDPAIRRARYRARVLGQRGVTDAASLPEDYLAARAAVRASMASRFPEAAYDSAPSVRAARARCEDLSRDDAEHLAGDQNTRVRVAVAGNATAPAEALDMLAADPDRSVREALAGNAAADPDTLDALAVHLDRRRDLGTVRSLCANPRTPATALRHLQSEGTAAWRRLAGEALNQRR</sequence>
<proteinExistence type="predicted"/>
<evidence type="ECO:0008006" key="3">
    <source>
        <dbReference type="Google" id="ProtNLM"/>
    </source>
</evidence>